<reference evidence="9 10" key="1">
    <citation type="submission" date="2021-01" db="EMBL/GenBank/DDBJ databases">
        <title>Draft Genome Sequence and Polyhydroxyalkanoate Biosynthetic Potential of Jeongeupia naejangsanensis Type Strain DSM 24253.</title>
        <authorList>
            <person name="Turrini P."/>
            <person name="Artuso I."/>
            <person name="Lugli G.A."/>
            <person name="Frangipani E."/>
            <person name="Ventura M."/>
            <person name="Visca P."/>
        </authorList>
    </citation>
    <scope>NUCLEOTIDE SEQUENCE [LARGE SCALE GENOMIC DNA]</scope>
    <source>
        <strain evidence="9 10">DSM 24253</strain>
    </source>
</reference>
<evidence type="ECO:0000256" key="3">
    <source>
        <dbReference type="ARBA" id="ARBA00023210"/>
    </source>
</evidence>
<accession>A0ABS2BL10</accession>
<keyword evidence="10" id="KW-1185">Reference proteome</keyword>
<evidence type="ECO:0000256" key="2">
    <source>
        <dbReference type="ARBA" id="ARBA00022618"/>
    </source>
</evidence>
<dbReference type="RefSeq" id="WP_203537383.1">
    <property type="nucleotide sequence ID" value="NZ_JAESND010000002.1"/>
</dbReference>
<organism evidence="9 10">
    <name type="scientific">Jeongeupia naejangsanensis</name>
    <dbReference type="NCBI Taxonomy" id="613195"/>
    <lineage>
        <taxon>Bacteria</taxon>
        <taxon>Pseudomonadati</taxon>
        <taxon>Pseudomonadota</taxon>
        <taxon>Betaproteobacteria</taxon>
        <taxon>Neisseriales</taxon>
        <taxon>Chitinibacteraceae</taxon>
        <taxon>Jeongeupia</taxon>
    </lineage>
</organism>
<evidence type="ECO:0000259" key="8">
    <source>
        <dbReference type="Pfam" id="PF05209"/>
    </source>
</evidence>
<dbReference type="Proteomes" id="UP000809431">
    <property type="component" value="Unassembled WGS sequence"/>
</dbReference>
<dbReference type="SUPFAM" id="SSF63848">
    <property type="entry name" value="Cell-division inhibitor MinC, C-terminal domain"/>
    <property type="match status" value="1"/>
</dbReference>
<evidence type="ECO:0000313" key="10">
    <source>
        <dbReference type="Proteomes" id="UP000809431"/>
    </source>
</evidence>
<keyword evidence="4 6" id="KW-0131">Cell cycle</keyword>
<dbReference type="InterPro" id="IPR005526">
    <property type="entry name" value="Septum_form_inhib_MinC_C"/>
</dbReference>
<dbReference type="EMBL" id="JAESND010000002">
    <property type="protein sequence ID" value="MBM3115671.1"/>
    <property type="molecule type" value="Genomic_DNA"/>
</dbReference>
<dbReference type="InterPro" id="IPR013033">
    <property type="entry name" value="MinC"/>
</dbReference>
<dbReference type="InterPro" id="IPR007874">
    <property type="entry name" value="MinC_N"/>
</dbReference>
<dbReference type="HAMAP" id="MF_00267">
    <property type="entry name" value="MinC"/>
    <property type="match status" value="1"/>
</dbReference>
<comment type="subunit">
    <text evidence="6">Interacts with MinD and FtsZ.</text>
</comment>
<dbReference type="InterPro" id="IPR036145">
    <property type="entry name" value="MinC_C_sf"/>
</dbReference>
<comment type="function">
    <text evidence="5 6">Cell division inhibitor that blocks the formation of polar Z ring septums. Rapidly oscillates between the poles of the cell to destabilize FtsZ filaments that have formed before they mature into polar Z rings. Prevents FtsZ polymerization.</text>
</comment>
<gene>
    <name evidence="6 9" type="primary">minC</name>
    <name evidence="9" type="ORF">JMJ54_07510</name>
</gene>
<keyword evidence="3 6" id="KW-0717">Septation</keyword>
<comment type="similarity">
    <text evidence="1 6">Belongs to the MinC family.</text>
</comment>
<evidence type="ECO:0000256" key="6">
    <source>
        <dbReference type="HAMAP-Rule" id="MF_00267"/>
    </source>
</evidence>
<dbReference type="InterPro" id="IPR016098">
    <property type="entry name" value="CAP/MinC_C"/>
</dbReference>
<keyword evidence="2 6" id="KW-0132">Cell division</keyword>
<feature type="domain" description="Septum formation inhibitor MinC C-terminal" evidence="7">
    <location>
        <begin position="128"/>
        <end position="230"/>
    </location>
</feature>
<feature type="domain" description="Septum formation inhibitor MinC N-terminal" evidence="8">
    <location>
        <begin position="11"/>
        <end position="81"/>
    </location>
</feature>
<dbReference type="PANTHER" id="PTHR34108">
    <property type="entry name" value="SEPTUM SITE-DETERMINING PROTEIN MINC"/>
    <property type="match status" value="1"/>
</dbReference>
<sequence>MPSGIQEATAFEFKSASVQLVSFVPATLDAEEIDTELRDKLGDGEHMLSGSHVAIDFSALPETPDAASLRRLVEQLAHFDLALVAAQGGNDAQCAAAREAGLIIINPDAVTHLPTPKPVVAERVPAMVVTKPIRAGQQVYARGGDLVVLALVSNGAEVIADGSIHVYAPLRGRALAGARGDTGARVYTTCLEAELVSIAGVYRTLEEALPANIKAGAAQIRLDDNKLVIEALSGLV</sequence>
<dbReference type="PANTHER" id="PTHR34108:SF1">
    <property type="entry name" value="SEPTUM SITE-DETERMINING PROTEIN MINC"/>
    <property type="match status" value="1"/>
</dbReference>
<evidence type="ECO:0000259" key="7">
    <source>
        <dbReference type="Pfam" id="PF03775"/>
    </source>
</evidence>
<evidence type="ECO:0000256" key="4">
    <source>
        <dbReference type="ARBA" id="ARBA00023306"/>
    </source>
</evidence>
<proteinExistence type="inferred from homology"/>
<protein>
    <recommendedName>
        <fullName evidence="6">Probable septum site-determining protein MinC</fullName>
    </recommendedName>
</protein>
<dbReference type="NCBIfam" id="TIGR01222">
    <property type="entry name" value="minC"/>
    <property type="match status" value="1"/>
</dbReference>
<evidence type="ECO:0000313" key="9">
    <source>
        <dbReference type="EMBL" id="MBM3115671.1"/>
    </source>
</evidence>
<evidence type="ECO:0000256" key="1">
    <source>
        <dbReference type="ARBA" id="ARBA00006291"/>
    </source>
</evidence>
<dbReference type="Pfam" id="PF05209">
    <property type="entry name" value="MinC_N"/>
    <property type="match status" value="1"/>
</dbReference>
<dbReference type="Gene3D" id="2.160.20.70">
    <property type="match status" value="1"/>
</dbReference>
<evidence type="ECO:0000256" key="5">
    <source>
        <dbReference type="ARBA" id="ARBA00025606"/>
    </source>
</evidence>
<name>A0ABS2BL10_9NEIS</name>
<dbReference type="Pfam" id="PF03775">
    <property type="entry name" value="MinC_C"/>
    <property type="match status" value="1"/>
</dbReference>
<comment type="caution">
    <text evidence="9">The sequence shown here is derived from an EMBL/GenBank/DDBJ whole genome shotgun (WGS) entry which is preliminary data.</text>
</comment>
<dbReference type="Gene3D" id="3.30.70.260">
    <property type="match status" value="1"/>
</dbReference>